<dbReference type="AlphaFoldDB" id="A0A235BTQ2"/>
<dbReference type="InterPro" id="IPR027417">
    <property type="entry name" value="P-loop_NTPase"/>
</dbReference>
<proteinExistence type="predicted"/>
<dbReference type="EMBL" id="NOZQ01000109">
    <property type="protein sequence ID" value="OYD15604.1"/>
    <property type="molecule type" value="Genomic_DNA"/>
</dbReference>
<sequence>MKNSKFLEEKYGLKETVKGAFSDKIAREKQLEWWVDREEELEKWKYIIEHSLSTNKNYIVFIIGSYGRGKTLSLLKVKKEAMKYKAILPIYLNFKGEEKSKPGLDFILRIFKNIDFDKIREDKTDKEVKSAIENIPVTFEEPKKILNIIYFGKTGKLRYKPLFENESVQKREGKSEDSKLALFFLRGEIKPTTPQLKELEIIRKMENIDITKEYLAAVLYFIKNLRYKTLLLSVDEFEYLFSLVSKPQQSIYLAVLRSLYDFPSGVNVKPEDIVNMVFFIAISEDGWDRLKVMEKREMHQGGPIRPLIRRIDGETVLGRFDKEQSRKLIIVRLRYNRKKGKFEDNPLIPFTEDFVDYIHGVTEGEPSKIVVRCGHVLDKGLAERVPLLTREFAERVLEERTF</sequence>
<evidence type="ECO:0008006" key="3">
    <source>
        <dbReference type="Google" id="ProtNLM"/>
    </source>
</evidence>
<dbReference type="Gene3D" id="3.40.50.300">
    <property type="entry name" value="P-loop containing nucleotide triphosphate hydrolases"/>
    <property type="match status" value="1"/>
</dbReference>
<organism evidence="1 2">
    <name type="scientific">candidate division WOR-3 bacterium JGI_Cruoil_03_44_89</name>
    <dbReference type="NCBI Taxonomy" id="1973748"/>
    <lineage>
        <taxon>Bacteria</taxon>
        <taxon>Bacteria division WOR-3</taxon>
    </lineage>
</organism>
<name>A0A235BTQ2_UNCW3</name>
<gene>
    <name evidence="1" type="ORF">CH333_05365</name>
</gene>
<protein>
    <recommendedName>
        <fullName evidence="3">KAP NTPase domain-containing protein</fullName>
    </recommendedName>
</protein>
<reference evidence="1 2" key="1">
    <citation type="submission" date="2017-07" db="EMBL/GenBank/DDBJ databases">
        <title>Recovery of genomes from metagenomes via a dereplication, aggregation, and scoring strategy.</title>
        <authorList>
            <person name="Sieber C.M."/>
            <person name="Probst A.J."/>
            <person name="Sharrar A."/>
            <person name="Thomas B.C."/>
            <person name="Hess M."/>
            <person name="Tringe S.G."/>
            <person name="Banfield J.F."/>
        </authorList>
    </citation>
    <scope>NUCLEOTIDE SEQUENCE [LARGE SCALE GENOMIC DNA]</scope>
    <source>
        <strain evidence="1">JGI_Cruoil_03_44_89</strain>
    </source>
</reference>
<dbReference type="Proteomes" id="UP000215215">
    <property type="component" value="Unassembled WGS sequence"/>
</dbReference>
<comment type="caution">
    <text evidence="1">The sequence shown here is derived from an EMBL/GenBank/DDBJ whole genome shotgun (WGS) entry which is preliminary data.</text>
</comment>
<accession>A0A235BTQ2</accession>
<evidence type="ECO:0000313" key="2">
    <source>
        <dbReference type="Proteomes" id="UP000215215"/>
    </source>
</evidence>
<dbReference type="SUPFAM" id="SSF52540">
    <property type="entry name" value="P-loop containing nucleoside triphosphate hydrolases"/>
    <property type="match status" value="1"/>
</dbReference>
<evidence type="ECO:0000313" key="1">
    <source>
        <dbReference type="EMBL" id="OYD15604.1"/>
    </source>
</evidence>